<reference evidence="2 3" key="1">
    <citation type="submission" date="2019-04" db="EMBL/GenBank/DDBJ databases">
        <title>Natronospirillum operosus gen. nov., sp. nov., a haloalkaliphilic satellite isolated from decaying biomass of laboratory culture of cyanobacterium Geitlerinema sp. and proposal of Natronospirillaceae fam. nov. and Saccharospirillaceae fam. nov.</title>
        <authorList>
            <person name="Kevbrin V."/>
            <person name="Boltyanskaya Y."/>
            <person name="Koziaeva V."/>
            <person name="Grouzdev D.S."/>
            <person name="Park M."/>
            <person name="Cho J."/>
        </authorList>
    </citation>
    <scope>NUCLEOTIDE SEQUENCE [LARGE SCALE GENOMIC DNA]</scope>
    <source>
        <strain evidence="2 3">G-116</strain>
    </source>
</reference>
<dbReference type="Pfam" id="PF00873">
    <property type="entry name" value="ACR_tran"/>
    <property type="match status" value="1"/>
</dbReference>
<proteinExistence type="predicted"/>
<dbReference type="Gene3D" id="3.30.70.1440">
    <property type="entry name" value="Multidrug efflux transporter AcrB pore domain"/>
    <property type="match status" value="1"/>
</dbReference>
<feature type="transmembrane region" description="Helical" evidence="1">
    <location>
        <begin position="908"/>
        <end position="932"/>
    </location>
</feature>
<dbReference type="GO" id="GO:0042910">
    <property type="term" value="F:xenobiotic transmembrane transporter activity"/>
    <property type="evidence" value="ECO:0007669"/>
    <property type="project" value="TreeGrafter"/>
</dbReference>
<keyword evidence="3" id="KW-1185">Reference proteome</keyword>
<protein>
    <submittedName>
        <fullName evidence="2">Efflux RND transporter permease subunit</fullName>
    </submittedName>
</protein>
<dbReference type="Proteomes" id="UP000297475">
    <property type="component" value="Unassembled WGS sequence"/>
</dbReference>
<feature type="transmembrane region" description="Helical" evidence="1">
    <location>
        <begin position="856"/>
        <end position="875"/>
    </location>
</feature>
<dbReference type="InterPro" id="IPR001036">
    <property type="entry name" value="Acrflvin-R"/>
</dbReference>
<dbReference type="Gene3D" id="3.30.70.1430">
    <property type="entry name" value="Multidrug efflux transporter AcrB pore domain"/>
    <property type="match status" value="2"/>
</dbReference>
<dbReference type="AlphaFoldDB" id="A0A4Z0W9R4"/>
<dbReference type="PRINTS" id="PR00702">
    <property type="entry name" value="ACRIFLAVINRP"/>
</dbReference>
<dbReference type="EMBL" id="SRMF01000001">
    <property type="protein sequence ID" value="TGG95359.1"/>
    <property type="molecule type" value="Genomic_DNA"/>
</dbReference>
<keyword evidence="1" id="KW-0812">Transmembrane</keyword>
<feature type="transmembrane region" description="Helical" evidence="1">
    <location>
        <begin position="985"/>
        <end position="1008"/>
    </location>
</feature>
<name>A0A4Z0W9R4_9GAMM</name>
<dbReference type="PANTHER" id="PTHR32063:SF33">
    <property type="entry name" value="RND SUPERFAMILY EFFLUX PUMP PERMEASE COMPONENT"/>
    <property type="match status" value="1"/>
</dbReference>
<gene>
    <name evidence="2" type="ORF">E4656_02750</name>
</gene>
<feature type="transmembrane region" description="Helical" evidence="1">
    <location>
        <begin position="378"/>
        <end position="401"/>
    </location>
</feature>
<dbReference type="OrthoDB" id="5287122at2"/>
<keyword evidence="1" id="KW-1133">Transmembrane helix</keyword>
<feature type="transmembrane region" description="Helical" evidence="1">
    <location>
        <begin position="953"/>
        <end position="973"/>
    </location>
</feature>
<dbReference type="Gene3D" id="3.30.2090.10">
    <property type="entry name" value="Multidrug efflux transporter AcrB TolC docking domain, DN and DC subdomains"/>
    <property type="match status" value="2"/>
</dbReference>
<dbReference type="SUPFAM" id="SSF82866">
    <property type="entry name" value="Multidrug efflux transporter AcrB transmembrane domain"/>
    <property type="match status" value="2"/>
</dbReference>
<dbReference type="InterPro" id="IPR027463">
    <property type="entry name" value="AcrB_DN_DC_subdom"/>
</dbReference>
<dbReference type="SUPFAM" id="SSF82714">
    <property type="entry name" value="Multidrug efflux transporter AcrB TolC docking domain, DN and DC subdomains"/>
    <property type="match status" value="1"/>
</dbReference>
<dbReference type="PANTHER" id="PTHR32063">
    <property type="match status" value="1"/>
</dbReference>
<accession>A0A4Z0W9R4</accession>
<keyword evidence="1" id="KW-0472">Membrane</keyword>
<dbReference type="GO" id="GO:0005886">
    <property type="term" value="C:plasma membrane"/>
    <property type="evidence" value="ECO:0007669"/>
    <property type="project" value="TreeGrafter"/>
</dbReference>
<feature type="transmembrane region" description="Helical" evidence="1">
    <location>
        <begin position="353"/>
        <end position="372"/>
    </location>
</feature>
<evidence type="ECO:0000313" key="3">
    <source>
        <dbReference type="Proteomes" id="UP000297475"/>
    </source>
</evidence>
<dbReference type="Gene3D" id="1.20.1640.10">
    <property type="entry name" value="Multidrug efflux transporter AcrB transmembrane domain"/>
    <property type="match status" value="2"/>
</dbReference>
<feature type="transmembrane region" description="Helical" evidence="1">
    <location>
        <begin position="529"/>
        <end position="553"/>
    </location>
</feature>
<feature type="transmembrane region" description="Helical" evidence="1">
    <location>
        <begin position="12"/>
        <end position="30"/>
    </location>
</feature>
<feature type="transmembrane region" description="Helical" evidence="1">
    <location>
        <begin position="429"/>
        <end position="448"/>
    </location>
</feature>
<dbReference type="RefSeq" id="WP_135480965.1">
    <property type="nucleotide sequence ID" value="NZ_SRMF01000001.1"/>
</dbReference>
<organism evidence="2 3">
    <name type="scientific">Natronospirillum operosum</name>
    <dbReference type="NCBI Taxonomy" id="2759953"/>
    <lineage>
        <taxon>Bacteria</taxon>
        <taxon>Pseudomonadati</taxon>
        <taxon>Pseudomonadota</taxon>
        <taxon>Gammaproteobacteria</taxon>
        <taxon>Oceanospirillales</taxon>
        <taxon>Natronospirillaceae</taxon>
        <taxon>Natronospirillum</taxon>
    </lineage>
</organism>
<dbReference type="SUPFAM" id="SSF82693">
    <property type="entry name" value="Multidrug efflux transporter AcrB pore domain, PN1, PN2, PC1 and PC2 subdomains"/>
    <property type="match status" value="1"/>
</dbReference>
<feature type="transmembrane region" description="Helical" evidence="1">
    <location>
        <begin position="454"/>
        <end position="477"/>
    </location>
</feature>
<feature type="transmembrane region" description="Helical" evidence="1">
    <location>
        <begin position="327"/>
        <end position="348"/>
    </location>
</feature>
<comment type="caution">
    <text evidence="2">The sequence shown here is derived from an EMBL/GenBank/DDBJ whole genome shotgun (WGS) entry which is preliminary data.</text>
</comment>
<feature type="transmembrane region" description="Helical" evidence="1">
    <location>
        <begin position="882"/>
        <end position="902"/>
    </location>
</feature>
<sequence length="1032" mass="112910">MTSVLAAFARHRVAPNVLMFVVILLGLWALERLNTQFLPDFELSIIQVSTDWPGVSAEEVQDSLTIPLENALAGNADIDTLESSSFEGGMTMDIALREGVADPDRTLRDIERAFAGVDLPAGADDPQVTPFVFFERVADVLLHGDLTFEEMRYWARSAERSLSNAGIAQIEVAGVPEREWQIGVPPQQWLATGLSLRDLADRLADANVNAPAGLSGERVLASQWQLRNREVDALGLGQQTLPIAGEPGFMALGDLGDITRVYVDDDVRLFYQEQPAVRLTLSRARGENTLDVAATLQDWRQDFEPGLPAGIALHLFNEDWRFVQSRISIILESGLGGMVLVLLVLFIFLNHRVAFWVALGIPVSFLATLVLMELTGNSINLISLFGFLVALGIIVDDAIVVGEQTYAEVERGEDPQDAAVAAARKMLPAVLASSVTTIAAFLPLLLVTGQAGTFTISVPLVVIFAILASLIECFLILPGHLAHSLRSRAGGAQRVRALRRGFERGFDWVRQVPFRTLVRFAVDNRLTTYSVALVSLLLAVVLVISGRVAFVFFPDIQQEQVTLKVDFAPGTSVERVDGFLRDMESALLEIDRQYPFPVVDTLVRELNRGAREQGALFVTFDGATDRPVSNAQILRAWREAVTAPPGIIALRFEQPSQGPSTNEVSVRLRGDDTNELKAASEWLQSELRGFGGLRDIRDNLPLGSEQLALRLNPEALALGLSTRQLGDQLADLTRGRTAQIIPQDDEDLRLRVVLPGRDTATWADLQNIPVLLPDGDWQPLSALVTVEFTRATDRFNRINRELAAEVHAELGADGLTLNDVNSWLRTDILEQLEDRFAVFASLEGDQAGQAQFLQDVQFGAVLALILIFGALAWVFESWVWPFAVLAAIPFALTGAIGGHWLMGLELSALSIYGLFGLSGIVINNGIVLVIFYRDLRATGLAVREAVVEAAVQRFRAVLLTSLTTIAGLSFLLTETSFDAQFLIPLAAGIVFGLAFGTLIMLVLVPALLTSIELGRQRMDRWRGRPLEGTMQG</sequence>
<evidence type="ECO:0000256" key="1">
    <source>
        <dbReference type="SAM" id="Phobius"/>
    </source>
</evidence>
<evidence type="ECO:0000313" key="2">
    <source>
        <dbReference type="EMBL" id="TGG95359.1"/>
    </source>
</evidence>
<dbReference type="Gene3D" id="3.30.70.1320">
    <property type="entry name" value="Multidrug efflux transporter AcrB pore domain like"/>
    <property type="match status" value="1"/>
</dbReference>